<dbReference type="EMBL" id="JBEPSH010000004">
    <property type="protein sequence ID" value="MET4577128.1"/>
    <property type="molecule type" value="Genomic_DNA"/>
</dbReference>
<keyword evidence="2" id="KW-1185">Reference proteome</keyword>
<dbReference type="Gene3D" id="1.10.10.690">
    <property type="entry name" value="YidB-like"/>
    <property type="match status" value="1"/>
</dbReference>
<organism evidence="1 2">
    <name type="scientific">Ottowia thiooxydans</name>
    <dbReference type="NCBI Taxonomy" id="219182"/>
    <lineage>
        <taxon>Bacteria</taxon>
        <taxon>Pseudomonadati</taxon>
        <taxon>Pseudomonadota</taxon>
        <taxon>Betaproteobacteria</taxon>
        <taxon>Burkholderiales</taxon>
        <taxon>Comamonadaceae</taxon>
        <taxon>Ottowia</taxon>
    </lineage>
</organism>
<evidence type="ECO:0000313" key="1">
    <source>
        <dbReference type="EMBL" id="MET4577128.1"/>
    </source>
</evidence>
<dbReference type="Proteomes" id="UP001549320">
    <property type="component" value="Unassembled WGS sequence"/>
</dbReference>
<proteinExistence type="predicted"/>
<evidence type="ECO:0000313" key="2">
    <source>
        <dbReference type="Proteomes" id="UP001549320"/>
    </source>
</evidence>
<dbReference type="SUPFAM" id="SSF140804">
    <property type="entry name" value="YidB-like"/>
    <property type="match status" value="1"/>
</dbReference>
<gene>
    <name evidence="1" type="ORF">ABIE13_002239</name>
</gene>
<dbReference type="RefSeq" id="WP_354443253.1">
    <property type="nucleotide sequence ID" value="NZ_JBEPSH010000004.1"/>
</dbReference>
<dbReference type="InterPro" id="IPR045372">
    <property type="entry name" value="YidB"/>
</dbReference>
<dbReference type="Pfam" id="PF20159">
    <property type="entry name" value="YidB"/>
    <property type="match status" value="1"/>
</dbReference>
<comment type="caution">
    <text evidence="1">The sequence shown here is derived from an EMBL/GenBank/DDBJ whole genome shotgun (WGS) entry which is preliminary data.</text>
</comment>
<accession>A0ABV2Q8D0</accession>
<reference evidence="1 2" key="1">
    <citation type="submission" date="2024-06" db="EMBL/GenBank/DDBJ databases">
        <title>Sorghum-associated microbial communities from plants grown in Nebraska, USA.</title>
        <authorList>
            <person name="Schachtman D."/>
        </authorList>
    </citation>
    <scope>NUCLEOTIDE SEQUENCE [LARGE SCALE GENOMIC DNA]</scope>
    <source>
        <strain evidence="1 2">2709</strain>
    </source>
</reference>
<dbReference type="InterPro" id="IPR027405">
    <property type="entry name" value="YidB-like"/>
</dbReference>
<protein>
    <submittedName>
        <fullName evidence="1">Uncharacterized protein YidB (DUF937 family)</fullName>
    </submittedName>
</protein>
<name>A0ABV2Q8D0_9BURK</name>
<sequence>MGLLDSVLGQVLAGQQKQGGAQGGAGGLGDLLGGILGGAGQGAGGQGGLGNVLGDLLGGGQPQSQQQSAPGGFNINPALIAALLPILMNMLSNSNSGNGGGLGGLLNKFTQAGHGDVANSWIGTGQNIPVTGAQVSDVFGQGTIGDIASKLGVDGNTAAGGIAAILPELIDRLTPQGQAPAGGLGSADDIVGMLGRMLQK</sequence>